<evidence type="ECO:0000256" key="1">
    <source>
        <dbReference type="SAM" id="MobiDB-lite"/>
    </source>
</evidence>
<organism evidence="2 3">
    <name type="scientific">Natronospira elongata</name>
    <dbReference type="NCBI Taxonomy" id="3110268"/>
    <lineage>
        <taxon>Bacteria</taxon>
        <taxon>Pseudomonadati</taxon>
        <taxon>Pseudomonadota</taxon>
        <taxon>Gammaproteobacteria</taxon>
        <taxon>Natronospirales</taxon>
        <taxon>Natronospiraceae</taxon>
        <taxon>Natronospira</taxon>
    </lineage>
</organism>
<evidence type="ECO:0000313" key="2">
    <source>
        <dbReference type="EMBL" id="MEA5444204.1"/>
    </source>
</evidence>
<keyword evidence="3" id="KW-1185">Reference proteome</keyword>
<protein>
    <submittedName>
        <fullName evidence="2">Uncharacterized protein</fullName>
    </submittedName>
</protein>
<feature type="compositionally biased region" description="Acidic residues" evidence="1">
    <location>
        <begin position="11"/>
        <end position="23"/>
    </location>
</feature>
<dbReference type="AlphaFoldDB" id="A0AAP6JG62"/>
<feature type="region of interest" description="Disordered" evidence="1">
    <location>
        <begin position="1"/>
        <end position="52"/>
    </location>
</feature>
<sequence length="77" mass="8944">MAGKNKKLDDNDFDDEMDLEEAGELEKLFAATAPANRPPAPNHSQRKSQWRSVEEYMEARRLQDELADDYLQDDEDE</sequence>
<feature type="compositionally biased region" description="Basic and acidic residues" evidence="1">
    <location>
        <begin position="1"/>
        <end position="10"/>
    </location>
</feature>
<name>A0AAP6JG62_9GAMM</name>
<accession>A0AAP6JG62</accession>
<reference evidence="2 3" key="1">
    <citation type="submission" date="2023-12" db="EMBL/GenBank/DDBJ databases">
        <title>Whole-genome sequencing of halo(alkali)philic microorganisms from hypersaline lakes.</title>
        <authorList>
            <person name="Sorokin D.Y."/>
            <person name="Merkel A.Y."/>
            <person name="Messina E."/>
            <person name="Yakimov M."/>
        </authorList>
    </citation>
    <scope>NUCLEOTIDE SEQUENCE [LARGE SCALE GENOMIC DNA]</scope>
    <source>
        <strain evidence="2 3">AB-CW1</strain>
    </source>
</reference>
<dbReference type="RefSeq" id="WP_346049176.1">
    <property type="nucleotide sequence ID" value="NZ_JAYGII010000001.1"/>
</dbReference>
<gene>
    <name evidence="2" type="ORF">VCB98_00020</name>
</gene>
<dbReference type="Proteomes" id="UP001302316">
    <property type="component" value="Unassembled WGS sequence"/>
</dbReference>
<evidence type="ECO:0000313" key="3">
    <source>
        <dbReference type="Proteomes" id="UP001302316"/>
    </source>
</evidence>
<comment type="caution">
    <text evidence="2">The sequence shown here is derived from an EMBL/GenBank/DDBJ whole genome shotgun (WGS) entry which is preliminary data.</text>
</comment>
<proteinExistence type="predicted"/>
<dbReference type="EMBL" id="JAYGII010000001">
    <property type="protein sequence ID" value="MEA5444204.1"/>
    <property type="molecule type" value="Genomic_DNA"/>
</dbReference>